<evidence type="ECO:0000313" key="3">
    <source>
        <dbReference type="Proteomes" id="UP000772434"/>
    </source>
</evidence>
<name>A0A9P5PAS6_9AGAR</name>
<gene>
    <name evidence="2" type="ORF">BDP27DRAFT_421277</name>
</gene>
<feature type="compositionally biased region" description="Low complexity" evidence="1">
    <location>
        <begin position="27"/>
        <end position="37"/>
    </location>
</feature>
<dbReference type="EMBL" id="JADNRY010000244">
    <property type="protein sequence ID" value="KAF9060428.1"/>
    <property type="molecule type" value="Genomic_DNA"/>
</dbReference>
<accession>A0A9P5PAS6</accession>
<keyword evidence="3" id="KW-1185">Reference proteome</keyword>
<evidence type="ECO:0000313" key="2">
    <source>
        <dbReference type="EMBL" id="KAF9060428.1"/>
    </source>
</evidence>
<dbReference type="Proteomes" id="UP000772434">
    <property type="component" value="Unassembled WGS sequence"/>
</dbReference>
<feature type="region of interest" description="Disordered" evidence="1">
    <location>
        <begin position="1"/>
        <end position="54"/>
    </location>
</feature>
<comment type="caution">
    <text evidence="2">The sequence shown here is derived from an EMBL/GenBank/DDBJ whole genome shotgun (WGS) entry which is preliminary data.</text>
</comment>
<dbReference type="AlphaFoldDB" id="A0A9P5PAS6"/>
<evidence type="ECO:0000256" key="1">
    <source>
        <dbReference type="SAM" id="MobiDB-lite"/>
    </source>
</evidence>
<organism evidence="2 3">
    <name type="scientific">Rhodocollybia butyracea</name>
    <dbReference type="NCBI Taxonomy" id="206335"/>
    <lineage>
        <taxon>Eukaryota</taxon>
        <taxon>Fungi</taxon>
        <taxon>Dikarya</taxon>
        <taxon>Basidiomycota</taxon>
        <taxon>Agaricomycotina</taxon>
        <taxon>Agaricomycetes</taxon>
        <taxon>Agaricomycetidae</taxon>
        <taxon>Agaricales</taxon>
        <taxon>Marasmiineae</taxon>
        <taxon>Omphalotaceae</taxon>
        <taxon>Rhodocollybia</taxon>
    </lineage>
</organism>
<reference evidence="2" key="1">
    <citation type="submission" date="2020-11" db="EMBL/GenBank/DDBJ databases">
        <authorList>
            <consortium name="DOE Joint Genome Institute"/>
            <person name="Ahrendt S."/>
            <person name="Riley R."/>
            <person name="Andreopoulos W."/>
            <person name="Labutti K."/>
            <person name="Pangilinan J."/>
            <person name="Ruiz-Duenas F.J."/>
            <person name="Barrasa J.M."/>
            <person name="Sanchez-Garcia M."/>
            <person name="Camarero S."/>
            <person name="Miyauchi S."/>
            <person name="Serrano A."/>
            <person name="Linde D."/>
            <person name="Babiker R."/>
            <person name="Drula E."/>
            <person name="Ayuso-Fernandez I."/>
            <person name="Pacheco R."/>
            <person name="Padilla G."/>
            <person name="Ferreira P."/>
            <person name="Barriuso J."/>
            <person name="Kellner H."/>
            <person name="Castanera R."/>
            <person name="Alfaro M."/>
            <person name="Ramirez L."/>
            <person name="Pisabarro A.G."/>
            <person name="Kuo A."/>
            <person name="Tritt A."/>
            <person name="Lipzen A."/>
            <person name="He G."/>
            <person name="Yan M."/>
            <person name="Ng V."/>
            <person name="Cullen D."/>
            <person name="Martin F."/>
            <person name="Rosso M.-N."/>
            <person name="Henrissat B."/>
            <person name="Hibbett D."/>
            <person name="Martinez A.T."/>
            <person name="Grigoriev I.V."/>
        </authorList>
    </citation>
    <scope>NUCLEOTIDE SEQUENCE</scope>
    <source>
        <strain evidence="2">AH 40177</strain>
    </source>
</reference>
<protein>
    <submittedName>
        <fullName evidence="2">Uncharacterized protein</fullName>
    </submittedName>
</protein>
<sequence length="216" mass="23972">MLESISPIQIHGDAPNSSSPSYPGVPLTPLDLPQQQPYEHNVPKVAGKKRKRKREVEDIDKMLKHSSTFSVPTFNNGSSASPIVIRSRSNSISLNHAVPVTASHAPPTPLELAAILESQCLPPHLLHIPIPQNPYPAPKPAPPPTVASLIQLANDLHTQKTLDTQRLNCDLRTLEALEACEQARERVQKMGFEHKWLVSDDLGRFVNPNERYPYDE</sequence>
<proteinExistence type="predicted"/>